<dbReference type="Proteomes" id="UP000559256">
    <property type="component" value="Unassembled WGS sequence"/>
</dbReference>
<proteinExistence type="predicted"/>
<dbReference type="EMBL" id="JAACJM010000222">
    <property type="protein sequence ID" value="KAF5336767.1"/>
    <property type="molecule type" value="Genomic_DNA"/>
</dbReference>
<accession>A0A8H5C7R6</accession>
<reference evidence="1 2" key="1">
    <citation type="journal article" date="2020" name="ISME J.">
        <title>Uncovering the hidden diversity of litter-decomposition mechanisms in mushroom-forming fungi.</title>
        <authorList>
            <person name="Floudas D."/>
            <person name="Bentzer J."/>
            <person name="Ahren D."/>
            <person name="Johansson T."/>
            <person name="Persson P."/>
            <person name="Tunlid A."/>
        </authorList>
    </citation>
    <scope>NUCLEOTIDE SEQUENCE [LARGE SCALE GENOMIC DNA]</scope>
    <source>
        <strain evidence="1 2">CBS 291.85</strain>
    </source>
</reference>
<comment type="caution">
    <text evidence="1">The sequence shown here is derived from an EMBL/GenBank/DDBJ whole genome shotgun (WGS) entry which is preliminary data.</text>
</comment>
<evidence type="ECO:0000313" key="2">
    <source>
        <dbReference type="Proteomes" id="UP000559256"/>
    </source>
</evidence>
<gene>
    <name evidence="1" type="ORF">D9758_016394</name>
</gene>
<dbReference type="AlphaFoldDB" id="A0A8H5C7R6"/>
<organism evidence="1 2">
    <name type="scientific">Tetrapyrgos nigripes</name>
    <dbReference type="NCBI Taxonomy" id="182062"/>
    <lineage>
        <taxon>Eukaryota</taxon>
        <taxon>Fungi</taxon>
        <taxon>Dikarya</taxon>
        <taxon>Basidiomycota</taxon>
        <taxon>Agaricomycotina</taxon>
        <taxon>Agaricomycetes</taxon>
        <taxon>Agaricomycetidae</taxon>
        <taxon>Agaricales</taxon>
        <taxon>Marasmiineae</taxon>
        <taxon>Marasmiaceae</taxon>
        <taxon>Tetrapyrgos</taxon>
    </lineage>
</organism>
<sequence>MNASWMKKNNEISALKKKEIKEYPHVYPGTILRLIEVSSFRPPILLGTRCWTGVSGGANHIALRIQVQNVGGQGTLEVRADCPLGITGGTQRYWLEKRSDTIGGLQTRLTRSGAGQRYYKHHHSLDLYPAQYLVERMTVATFSYQGFCPNGFSPWRF</sequence>
<name>A0A8H5C7R6_9AGAR</name>
<keyword evidence="2" id="KW-1185">Reference proteome</keyword>
<protein>
    <submittedName>
        <fullName evidence="1">Uncharacterized protein</fullName>
    </submittedName>
</protein>
<evidence type="ECO:0000313" key="1">
    <source>
        <dbReference type="EMBL" id="KAF5336767.1"/>
    </source>
</evidence>